<comment type="caution">
    <text evidence="3">The sequence shown here is derived from an EMBL/GenBank/DDBJ whole genome shotgun (WGS) entry which is preliminary data.</text>
</comment>
<evidence type="ECO:0000313" key="4">
    <source>
        <dbReference type="Proteomes" id="UP001648503"/>
    </source>
</evidence>
<reference evidence="3 4" key="1">
    <citation type="submission" date="2021-02" db="EMBL/GenBank/DDBJ databases">
        <title>Variation within the Batrachochytrium salamandrivorans European outbreak.</title>
        <authorList>
            <person name="Kelly M."/>
            <person name="Pasmans F."/>
            <person name="Shea T.P."/>
            <person name="Munoz J.F."/>
            <person name="Carranza S."/>
            <person name="Cuomo C.A."/>
            <person name="Martel A."/>
        </authorList>
    </citation>
    <scope>NUCLEOTIDE SEQUENCE [LARGE SCALE GENOMIC DNA]</scope>
    <source>
        <strain evidence="3 4">AMFP18/2</strain>
    </source>
</reference>
<dbReference type="Proteomes" id="UP001648503">
    <property type="component" value="Unassembled WGS sequence"/>
</dbReference>
<feature type="signal peptide" evidence="2">
    <location>
        <begin position="1"/>
        <end position="18"/>
    </location>
</feature>
<evidence type="ECO:0000256" key="1">
    <source>
        <dbReference type="SAM" id="MobiDB-lite"/>
    </source>
</evidence>
<feature type="chain" id="PRO_5045594432" evidence="2">
    <location>
        <begin position="19"/>
        <end position="259"/>
    </location>
</feature>
<evidence type="ECO:0000256" key="2">
    <source>
        <dbReference type="SAM" id="SignalP"/>
    </source>
</evidence>
<sequence>MKVSILVAAAMVITSVNAGRKREFKSFLKKVGGMTGSESKANLVIDDDLESGSSQDSSVHGARQRPSQIPLARRLRSILPPKSLMHNPESELAEKLVIDDDPESEPPQKSQRHEPRPGPSQSSLGHRLRSALSSKSPVYKLPHKKGPICGPIIEELRILWDKICDLNHEFMEWNPEFYDLLMVNGGEMSEDYDGIREDDDLIAEQIQKWIESHPEAILNCKKLKQSLVVWRKTMVKFGKDSKTTDVQPNFSNTSPQKKC</sequence>
<feature type="region of interest" description="Disordered" evidence="1">
    <location>
        <begin position="100"/>
        <end position="129"/>
    </location>
</feature>
<gene>
    <name evidence="3" type="ORF">BASA50_004814</name>
</gene>
<protein>
    <submittedName>
        <fullName evidence="3">Uncharacterized protein</fullName>
    </submittedName>
</protein>
<evidence type="ECO:0000313" key="3">
    <source>
        <dbReference type="EMBL" id="KAH6596911.1"/>
    </source>
</evidence>
<dbReference type="EMBL" id="JAFCIX010000174">
    <property type="protein sequence ID" value="KAH6596911.1"/>
    <property type="molecule type" value="Genomic_DNA"/>
</dbReference>
<organism evidence="3 4">
    <name type="scientific">Batrachochytrium salamandrivorans</name>
    <dbReference type="NCBI Taxonomy" id="1357716"/>
    <lineage>
        <taxon>Eukaryota</taxon>
        <taxon>Fungi</taxon>
        <taxon>Fungi incertae sedis</taxon>
        <taxon>Chytridiomycota</taxon>
        <taxon>Chytridiomycota incertae sedis</taxon>
        <taxon>Chytridiomycetes</taxon>
        <taxon>Rhizophydiales</taxon>
        <taxon>Rhizophydiales incertae sedis</taxon>
        <taxon>Batrachochytrium</taxon>
    </lineage>
</organism>
<accession>A0ABQ8FFU0</accession>
<proteinExistence type="predicted"/>
<feature type="region of interest" description="Disordered" evidence="1">
    <location>
        <begin position="48"/>
        <end position="73"/>
    </location>
</feature>
<name>A0ABQ8FFU0_9FUNG</name>
<keyword evidence="2" id="KW-0732">Signal</keyword>
<keyword evidence="4" id="KW-1185">Reference proteome</keyword>